<evidence type="ECO:0000256" key="1">
    <source>
        <dbReference type="ARBA" id="ARBA00006801"/>
    </source>
</evidence>
<evidence type="ECO:0000259" key="8">
    <source>
        <dbReference type="PROSITE" id="PS51184"/>
    </source>
</evidence>
<dbReference type="AlphaFoldDB" id="A0AAE0C9Y6"/>
<feature type="domain" description="JmjC" evidence="8">
    <location>
        <begin position="268"/>
        <end position="434"/>
    </location>
</feature>
<name>A0AAE0C9Y6_9CHLO</name>
<evidence type="ECO:0000313" key="10">
    <source>
        <dbReference type="Proteomes" id="UP001190700"/>
    </source>
</evidence>
<keyword evidence="3 5" id="KW-0863">Zinc-finger</keyword>
<feature type="domain" description="MYND-type" evidence="7">
    <location>
        <begin position="78"/>
        <end position="116"/>
    </location>
</feature>
<sequence>MGTGGPANSEVENISSAGGAHRPAQRSLSELDIDSNSLQKRPLPTDTLAILDHSDRRALQDLRDLVAEQWNQRMQSVCAHCGSSGETLLRCSRCKRVYYCDSEHQRKDWPQHRLQCTPATESQPEASALGAAAAAPGGASPPLDANPAFAWKTRRAPSDAPPFQVTGAVRFAAAPSCPTEFTAAVADCGATPVLFKQVTTAWPARHRWEPNYFRQLGDGANGLVDVKVSEDGLFPDYMRSKEETEQKMSLADFAERSAHMAHASAGSHAESKFLYIYGRPLTGRIAADCPRPSFLNGQPIGKHSLWWSTQGACTPLHYDLPHGLLCQVRGRKRVWLMPPSHHDDLYPRGANFPGLRNVERQSQVDIFHPDSNAYPRFANVTAIECMLAEGDALFIPSCWWHEVESVSGECISVNFNFPEVADAIMQCRQYKSLTTYPILKMGEVMDEFERTTGQKLHGSLDVHQLNAPIF</sequence>
<accession>A0AAE0C9Y6</accession>
<comment type="similarity">
    <text evidence="1">Belongs to the JARID1 histone demethylase family.</text>
</comment>
<reference evidence="9 10" key="1">
    <citation type="journal article" date="2015" name="Genome Biol. Evol.">
        <title>Comparative Genomics of a Bacterivorous Green Alga Reveals Evolutionary Causalities and Consequences of Phago-Mixotrophic Mode of Nutrition.</title>
        <authorList>
            <person name="Burns J.A."/>
            <person name="Paasch A."/>
            <person name="Narechania A."/>
            <person name="Kim E."/>
        </authorList>
    </citation>
    <scope>NUCLEOTIDE SEQUENCE [LARGE SCALE GENOMIC DNA]</scope>
    <source>
        <strain evidence="9 10">PLY_AMNH</strain>
    </source>
</reference>
<organism evidence="9 10">
    <name type="scientific">Cymbomonas tetramitiformis</name>
    <dbReference type="NCBI Taxonomy" id="36881"/>
    <lineage>
        <taxon>Eukaryota</taxon>
        <taxon>Viridiplantae</taxon>
        <taxon>Chlorophyta</taxon>
        <taxon>Pyramimonadophyceae</taxon>
        <taxon>Pyramimonadales</taxon>
        <taxon>Pyramimonadaceae</taxon>
        <taxon>Cymbomonas</taxon>
    </lineage>
</organism>
<evidence type="ECO:0000259" key="7">
    <source>
        <dbReference type="PROSITE" id="PS50865"/>
    </source>
</evidence>
<gene>
    <name evidence="9" type="ORF">CYMTET_40190</name>
</gene>
<evidence type="ECO:0000256" key="5">
    <source>
        <dbReference type="PROSITE-ProRule" id="PRU00134"/>
    </source>
</evidence>
<dbReference type="Pfam" id="PF01753">
    <property type="entry name" value="zf-MYND"/>
    <property type="match status" value="1"/>
</dbReference>
<evidence type="ECO:0000256" key="3">
    <source>
        <dbReference type="ARBA" id="ARBA00022771"/>
    </source>
</evidence>
<dbReference type="Pfam" id="PF13621">
    <property type="entry name" value="Cupin_8"/>
    <property type="match status" value="1"/>
</dbReference>
<dbReference type="InterPro" id="IPR041667">
    <property type="entry name" value="Cupin_8"/>
</dbReference>
<dbReference type="EMBL" id="LGRX02026724">
    <property type="protein sequence ID" value="KAK3250429.1"/>
    <property type="molecule type" value="Genomic_DNA"/>
</dbReference>
<dbReference type="Gene3D" id="2.60.120.650">
    <property type="entry name" value="Cupin"/>
    <property type="match status" value="1"/>
</dbReference>
<comment type="caution">
    <text evidence="9">The sequence shown here is derived from an EMBL/GenBank/DDBJ whole genome shotgun (WGS) entry which is preliminary data.</text>
</comment>
<evidence type="ECO:0008006" key="11">
    <source>
        <dbReference type="Google" id="ProtNLM"/>
    </source>
</evidence>
<evidence type="ECO:0000256" key="2">
    <source>
        <dbReference type="ARBA" id="ARBA00022723"/>
    </source>
</evidence>
<dbReference type="InterPro" id="IPR002893">
    <property type="entry name" value="Znf_MYND"/>
</dbReference>
<dbReference type="Proteomes" id="UP001190700">
    <property type="component" value="Unassembled WGS sequence"/>
</dbReference>
<dbReference type="PROSITE" id="PS01360">
    <property type="entry name" value="ZF_MYND_1"/>
    <property type="match status" value="1"/>
</dbReference>
<dbReference type="SUPFAM" id="SSF51197">
    <property type="entry name" value="Clavaminate synthase-like"/>
    <property type="match status" value="1"/>
</dbReference>
<dbReference type="SMART" id="SM00558">
    <property type="entry name" value="JmjC"/>
    <property type="match status" value="1"/>
</dbReference>
<feature type="region of interest" description="Disordered" evidence="6">
    <location>
        <begin position="118"/>
        <end position="141"/>
    </location>
</feature>
<protein>
    <recommendedName>
        <fullName evidence="11">JmjC domain-containing protein</fullName>
    </recommendedName>
</protein>
<keyword evidence="4" id="KW-0862">Zinc</keyword>
<dbReference type="PROSITE" id="PS50865">
    <property type="entry name" value="ZF_MYND_2"/>
    <property type="match status" value="1"/>
</dbReference>
<dbReference type="PANTHER" id="PTHR12461">
    <property type="entry name" value="HYPOXIA-INDUCIBLE FACTOR 1 ALPHA INHIBITOR-RELATED"/>
    <property type="match status" value="1"/>
</dbReference>
<dbReference type="PROSITE" id="PS51184">
    <property type="entry name" value="JMJC"/>
    <property type="match status" value="1"/>
</dbReference>
<dbReference type="SUPFAM" id="SSF144232">
    <property type="entry name" value="HIT/MYND zinc finger-like"/>
    <property type="match status" value="1"/>
</dbReference>
<dbReference type="Gene3D" id="6.10.140.2220">
    <property type="match status" value="1"/>
</dbReference>
<proteinExistence type="inferred from homology"/>
<evidence type="ECO:0000256" key="6">
    <source>
        <dbReference type="SAM" id="MobiDB-lite"/>
    </source>
</evidence>
<evidence type="ECO:0000313" key="9">
    <source>
        <dbReference type="EMBL" id="KAK3250429.1"/>
    </source>
</evidence>
<feature type="compositionally biased region" description="Low complexity" evidence="6">
    <location>
        <begin position="126"/>
        <end position="141"/>
    </location>
</feature>
<keyword evidence="10" id="KW-1185">Reference proteome</keyword>
<keyword evidence="2" id="KW-0479">Metal-binding</keyword>
<dbReference type="PANTHER" id="PTHR12461:SF105">
    <property type="entry name" value="HYPOXIA-INDUCIBLE FACTOR 1-ALPHA INHIBITOR"/>
    <property type="match status" value="1"/>
</dbReference>
<dbReference type="GO" id="GO:0008270">
    <property type="term" value="F:zinc ion binding"/>
    <property type="evidence" value="ECO:0007669"/>
    <property type="project" value="UniProtKB-KW"/>
</dbReference>
<evidence type="ECO:0000256" key="4">
    <source>
        <dbReference type="ARBA" id="ARBA00022833"/>
    </source>
</evidence>
<dbReference type="InterPro" id="IPR003347">
    <property type="entry name" value="JmjC_dom"/>
</dbReference>
<feature type="region of interest" description="Disordered" evidence="6">
    <location>
        <begin position="1"/>
        <end position="41"/>
    </location>
</feature>